<dbReference type="PANTHER" id="PTHR35337:SF1">
    <property type="entry name" value="SLR1478 PROTEIN"/>
    <property type="match status" value="1"/>
</dbReference>
<dbReference type="PANTHER" id="PTHR35337">
    <property type="entry name" value="SLR1478 PROTEIN"/>
    <property type="match status" value="1"/>
</dbReference>
<dbReference type="AlphaFoldDB" id="A0A1I2P028"/>
<evidence type="ECO:0000313" key="3">
    <source>
        <dbReference type="Proteomes" id="UP000199116"/>
    </source>
</evidence>
<proteinExistence type="predicted"/>
<keyword evidence="1" id="KW-1133">Transmembrane helix</keyword>
<dbReference type="EMBL" id="FOOH01000026">
    <property type="protein sequence ID" value="SFG09595.1"/>
    <property type="molecule type" value="Genomic_DNA"/>
</dbReference>
<feature type="transmembrane region" description="Helical" evidence="1">
    <location>
        <begin position="178"/>
        <end position="203"/>
    </location>
</feature>
<dbReference type="Pfam" id="PF01944">
    <property type="entry name" value="SpoIIM"/>
    <property type="match status" value="1"/>
</dbReference>
<reference evidence="3" key="1">
    <citation type="submission" date="2016-10" db="EMBL/GenBank/DDBJ databases">
        <authorList>
            <person name="Varghese N."/>
            <person name="Submissions S."/>
        </authorList>
    </citation>
    <scope>NUCLEOTIDE SEQUENCE [LARGE SCALE GENOMIC DNA]</scope>
    <source>
        <strain evidence="3">DSM 23515</strain>
    </source>
</reference>
<gene>
    <name evidence="2" type="ORF">SAMN04488033_12637</name>
</gene>
<feature type="transmembrane region" description="Helical" evidence="1">
    <location>
        <begin position="215"/>
        <end position="241"/>
    </location>
</feature>
<dbReference type="Proteomes" id="UP000199116">
    <property type="component" value="Unassembled WGS sequence"/>
</dbReference>
<dbReference type="RefSeq" id="WP_075327198.1">
    <property type="nucleotide sequence ID" value="NZ_FOOH01000026.1"/>
</dbReference>
<evidence type="ECO:0000256" key="1">
    <source>
        <dbReference type="SAM" id="Phobius"/>
    </source>
</evidence>
<accession>A0A1I2P028</accession>
<dbReference type="InterPro" id="IPR002798">
    <property type="entry name" value="SpoIIM-like"/>
</dbReference>
<feature type="transmembrane region" description="Helical" evidence="1">
    <location>
        <begin position="262"/>
        <end position="283"/>
    </location>
</feature>
<evidence type="ECO:0000313" key="2">
    <source>
        <dbReference type="EMBL" id="SFG09595.1"/>
    </source>
</evidence>
<protein>
    <submittedName>
        <fullName evidence="2">Uncharacterized membrane protein SpoIIM, required for sporulation</fullName>
    </submittedName>
</protein>
<keyword evidence="1" id="KW-0472">Membrane</keyword>
<organism evidence="2 3">
    <name type="scientific">Salegentibacter agarivorans</name>
    <dbReference type="NCBI Taxonomy" id="345907"/>
    <lineage>
        <taxon>Bacteria</taxon>
        <taxon>Pseudomonadati</taxon>
        <taxon>Bacteroidota</taxon>
        <taxon>Flavobacteriia</taxon>
        <taxon>Flavobacteriales</taxon>
        <taxon>Flavobacteriaceae</taxon>
        <taxon>Salegentibacter</taxon>
    </lineage>
</organism>
<feature type="transmembrane region" description="Helical" evidence="1">
    <location>
        <begin position="100"/>
        <end position="119"/>
    </location>
</feature>
<keyword evidence="1" id="KW-0812">Transmembrane</keyword>
<keyword evidence="3" id="KW-1185">Reference proteome</keyword>
<sequence>MREAAFVKQNKDKWLKFESQLQNKNILRPEQLSNIYIEISDHLSYSRTFYPKSNTTNYLNQLAASAHQKIYKNKKESQNRFITFFTKEFPLFFYKFQKQLLLSFLIFALFSAAGAFSAASDHTFVRSILGDAYVNMTLQNIAEGDPMAVYKKMSETDMFLGITINNIRVSLMAFSMGILAGIGTVFILMQNAVMLGSFQYFFYDQGLLWESARTIWIHGTIEISVIIIAGCAGLVVGKSILFPGTYTRLTSFVKGVKNGLKIVISTIPFFILAGFLEGFVTRLTQMPDWLAILIIGSSLALILFYYIFYPIFLHKKQQIHEAGLH</sequence>
<feature type="transmembrane region" description="Helical" evidence="1">
    <location>
        <begin position="289"/>
        <end position="308"/>
    </location>
</feature>
<name>A0A1I2P028_9FLAO</name>